<sequence>MSLQLTDTKKKSLAVLVKTHHKQHLIRFPFSKYPIEPLEAWKQQFYDPVTIEAHTLRSALSWSCGKWQQQHIPYPYKKLHLTVISNWKNFVEQYKPEASSVISYWKDLLGKDEYAFNTIAFLTHLLCPAQVELTDSRRVKGMNALLTEAEMSDECVLLENVSATIEQYSDFYHQLLPKTQSILGDQASVKLGRFLFAYGYRDVLEKDSELKTNNLEPIVTEFDWDTIDTKQFNLNLIANRANADRLFACLLLALDIQPELPNKLTIQDIINLIPLGTGGICNPSSYNYAMIALFGNQAGRDFFIFEDKNLTKNFTEQANNSTRNMKLYSEHAEDSLSVNPKYIRGKC</sequence>
<dbReference type="AlphaFoldDB" id="A0A855Y7I7"/>
<dbReference type="Proteomes" id="UP000247078">
    <property type="component" value="Unassembled WGS sequence"/>
</dbReference>
<evidence type="ECO:0000313" key="2">
    <source>
        <dbReference type="Proteomes" id="UP000247078"/>
    </source>
</evidence>
<organism evidence="1 2">
    <name type="scientific">Paenibacillus pabuli</name>
    <dbReference type="NCBI Taxonomy" id="1472"/>
    <lineage>
        <taxon>Bacteria</taxon>
        <taxon>Bacillati</taxon>
        <taxon>Bacillota</taxon>
        <taxon>Bacilli</taxon>
        <taxon>Bacillales</taxon>
        <taxon>Paenibacillaceae</taxon>
        <taxon>Paenibacillus</taxon>
    </lineage>
</organism>
<dbReference type="EMBL" id="QGTZ01000008">
    <property type="protein sequence ID" value="PWW37884.1"/>
    <property type="molecule type" value="Genomic_DNA"/>
</dbReference>
<gene>
    <name evidence="1" type="ORF">DET56_10877</name>
</gene>
<evidence type="ECO:0000313" key="1">
    <source>
        <dbReference type="EMBL" id="PWW37884.1"/>
    </source>
</evidence>
<accession>A0A855Y7I7</accession>
<reference evidence="1 2" key="1">
    <citation type="submission" date="2018-05" db="EMBL/GenBank/DDBJ databases">
        <title>Freshwater and sediment microbial communities from various areas in North America, analyzing microbe dynamics in response to fracking.</title>
        <authorList>
            <person name="Lamendella R."/>
        </authorList>
    </citation>
    <scope>NUCLEOTIDE SEQUENCE [LARGE SCALE GENOMIC DNA]</scope>
    <source>
        <strain evidence="1 2">DB-3</strain>
    </source>
</reference>
<comment type="caution">
    <text evidence="1">The sequence shown here is derived from an EMBL/GenBank/DDBJ whole genome shotgun (WGS) entry which is preliminary data.</text>
</comment>
<protein>
    <submittedName>
        <fullName evidence="1">Uncharacterized protein</fullName>
    </submittedName>
</protein>
<name>A0A855Y7I7_9BACL</name>
<dbReference type="RefSeq" id="WP_110000374.1">
    <property type="nucleotide sequence ID" value="NZ_QGTZ01000008.1"/>
</dbReference>
<proteinExistence type="predicted"/>